<dbReference type="EMBL" id="CAJMWS010000325">
    <property type="protein sequence ID" value="CAE6426932.1"/>
    <property type="molecule type" value="Genomic_DNA"/>
</dbReference>
<feature type="compositionally biased region" description="Basic and acidic residues" evidence="1">
    <location>
        <begin position="561"/>
        <end position="579"/>
    </location>
</feature>
<accession>A0A8H2XHV1</accession>
<dbReference type="PANTHER" id="PTHR40469:SF2">
    <property type="entry name" value="GALACTOSE-BINDING DOMAIN-LIKE SUPERFAMILY PROTEIN"/>
    <property type="match status" value="1"/>
</dbReference>
<evidence type="ECO:0000313" key="3">
    <source>
        <dbReference type="EMBL" id="CAE6426932.1"/>
    </source>
</evidence>
<organism evidence="3 4">
    <name type="scientific">Rhizoctonia solani</name>
    <dbReference type="NCBI Taxonomy" id="456999"/>
    <lineage>
        <taxon>Eukaryota</taxon>
        <taxon>Fungi</taxon>
        <taxon>Dikarya</taxon>
        <taxon>Basidiomycota</taxon>
        <taxon>Agaricomycotina</taxon>
        <taxon>Agaricomycetes</taxon>
        <taxon>Cantharellales</taxon>
        <taxon>Ceratobasidiaceae</taxon>
        <taxon>Rhizoctonia</taxon>
    </lineage>
</organism>
<feature type="compositionally biased region" description="Basic and acidic residues" evidence="1">
    <location>
        <begin position="588"/>
        <end position="600"/>
    </location>
</feature>
<feature type="compositionally biased region" description="Basic and acidic residues" evidence="1">
    <location>
        <begin position="342"/>
        <end position="369"/>
    </location>
</feature>
<feature type="domain" description="ThuA-like" evidence="2">
    <location>
        <begin position="17"/>
        <end position="239"/>
    </location>
</feature>
<dbReference type="Pfam" id="PF12223">
    <property type="entry name" value="DUF3602"/>
    <property type="match status" value="2"/>
</dbReference>
<dbReference type="AlphaFoldDB" id="A0A8H2XHV1"/>
<dbReference type="Gene3D" id="3.40.50.880">
    <property type="match status" value="1"/>
</dbReference>
<dbReference type="InterPro" id="IPR022024">
    <property type="entry name" value="DUF3602"/>
</dbReference>
<feature type="region of interest" description="Disordered" evidence="1">
    <location>
        <begin position="342"/>
        <end position="428"/>
    </location>
</feature>
<feature type="region of interest" description="Disordered" evidence="1">
    <location>
        <begin position="446"/>
        <end position="600"/>
    </location>
</feature>
<dbReference type="PANTHER" id="PTHR40469">
    <property type="entry name" value="SECRETED GLYCOSYL HYDROLASE"/>
    <property type="match status" value="1"/>
</dbReference>
<reference evidence="3" key="1">
    <citation type="submission" date="2021-01" db="EMBL/GenBank/DDBJ databases">
        <authorList>
            <person name="Kaushik A."/>
        </authorList>
    </citation>
    <scope>NUCLEOTIDE SEQUENCE</scope>
    <source>
        <strain evidence="3">AG1-1C</strain>
    </source>
</reference>
<proteinExistence type="predicted"/>
<gene>
    <name evidence="3" type="ORF">RDB_LOCUS99594</name>
</gene>
<name>A0A8H2XHV1_9AGAM</name>
<dbReference type="Pfam" id="PF06283">
    <property type="entry name" value="ThuA"/>
    <property type="match status" value="1"/>
</dbReference>
<evidence type="ECO:0000256" key="1">
    <source>
        <dbReference type="SAM" id="MobiDB-lite"/>
    </source>
</evidence>
<evidence type="ECO:0000259" key="2">
    <source>
        <dbReference type="Pfam" id="PF06283"/>
    </source>
</evidence>
<feature type="compositionally biased region" description="Basic and acidic residues" evidence="1">
    <location>
        <begin position="464"/>
        <end position="475"/>
    </location>
</feature>
<sequence>MRLSTVMPNLRARVPPRILIYSATAGYQHESIPAAITALQQLGQRHGIAFDATEERAQFNDNNIANYDAILFLSNILDDGGKQAFQNYLNKGGNYIGIHAASACLYNITFYQKEVGALFDYHPELQPATFLVLDKDHPSTTMLPDRWTYTEEVYNFRSDPRSVGAKVLLSVDPSSYTDTRVPTYDQGSPHPIAWYQERGAGAADSSAAGRSFYTSLGHLESTWADQMFLAHVLGGIQWALASNTTRAMNPNGQVGAVPSSTSSREGCLARGALEQMFARSRNLGLGENLPYSSTHFNQRTRVKFYLTVSNMAGVEIDGSTLNSHTTSTGTFANLRDSFKRVLSPERSRAEARDDHSPTTTDRSRSRGREFQSTGRGGAGNFVRSESVSRTREDGVGQERGREILPASKITHSGRGGAGNIRSLSRDPEADIRALSREREIIEDHRKAEEGQIHSTGRGGYGNMDRSRSRSREPSKTVHSSGRGGFGNITAGDGHSLADLEEEERVHHAHAPQFHSSGRGGAGNVTAGAPPAPELITPSPATEGIQWRSSGRGGAGNMKPVHATDPHGAAEEVRGRKEHTGIGGFIDRLTSRSRDPQNRDH</sequence>
<dbReference type="InterPro" id="IPR029010">
    <property type="entry name" value="ThuA-like"/>
</dbReference>
<dbReference type="InterPro" id="IPR029062">
    <property type="entry name" value="Class_I_gatase-like"/>
</dbReference>
<comment type="caution">
    <text evidence="3">The sequence shown here is derived from an EMBL/GenBank/DDBJ whole genome shotgun (WGS) entry which is preliminary data.</text>
</comment>
<dbReference type="Proteomes" id="UP000663846">
    <property type="component" value="Unassembled WGS sequence"/>
</dbReference>
<protein>
    <recommendedName>
        <fullName evidence="2">ThuA-like domain-containing protein</fullName>
    </recommendedName>
</protein>
<feature type="compositionally biased region" description="Basic and acidic residues" evidence="1">
    <location>
        <begin position="386"/>
        <end position="402"/>
    </location>
</feature>
<evidence type="ECO:0000313" key="4">
    <source>
        <dbReference type="Proteomes" id="UP000663846"/>
    </source>
</evidence>
<dbReference type="SUPFAM" id="SSF52317">
    <property type="entry name" value="Class I glutamine amidotransferase-like"/>
    <property type="match status" value="1"/>
</dbReference>